<feature type="chain" id="PRO_5045577289" description="DUF2490 domain-containing protein" evidence="1">
    <location>
        <begin position="22"/>
        <end position="165"/>
    </location>
</feature>
<protein>
    <recommendedName>
        <fullName evidence="4">DUF2490 domain-containing protein</fullName>
    </recommendedName>
</protein>
<dbReference type="RefSeq" id="WP_394481295.1">
    <property type="nucleotide sequence ID" value="NZ_JBIGHV010000006.1"/>
</dbReference>
<accession>A0ABW7F5N6</accession>
<reference evidence="2 3" key="1">
    <citation type="submission" date="2024-08" db="EMBL/GenBank/DDBJ databases">
        <authorList>
            <person name="Lu H."/>
        </authorList>
    </citation>
    <scope>NUCLEOTIDE SEQUENCE [LARGE SCALE GENOMIC DNA]</scope>
    <source>
        <strain evidence="2 3">LYH14W</strain>
    </source>
</reference>
<name>A0ABW7F5N6_9BURK</name>
<feature type="signal peptide" evidence="1">
    <location>
        <begin position="1"/>
        <end position="21"/>
    </location>
</feature>
<comment type="caution">
    <text evidence="2">The sequence shown here is derived from an EMBL/GenBank/DDBJ whole genome shotgun (WGS) entry which is preliminary data.</text>
</comment>
<evidence type="ECO:0000313" key="3">
    <source>
        <dbReference type="Proteomes" id="UP001606210"/>
    </source>
</evidence>
<evidence type="ECO:0000256" key="1">
    <source>
        <dbReference type="SAM" id="SignalP"/>
    </source>
</evidence>
<keyword evidence="1" id="KW-0732">Signal</keyword>
<dbReference type="EMBL" id="JBIGHV010000006">
    <property type="protein sequence ID" value="MFG6431879.1"/>
    <property type="molecule type" value="Genomic_DNA"/>
</dbReference>
<gene>
    <name evidence="2" type="ORF">ACG00Y_18300</name>
</gene>
<keyword evidence="3" id="KW-1185">Reference proteome</keyword>
<organism evidence="2 3">
    <name type="scientific">Pelomonas parva</name>
    <dbReference type="NCBI Taxonomy" id="3299032"/>
    <lineage>
        <taxon>Bacteria</taxon>
        <taxon>Pseudomonadati</taxon>
        <taxon>Pseudomonadota</taxon>
        <taxon>Betaproteobacteria</taxon>
        <taxon>Burkholderiales</taxon>
        <taxon>Sphaerotilaceae</taxon>
        <taxon>Roseateles</taxon>
    </lineage>
</organism>
<evidence type="ECO:0000313" key="2">
    <source>
        <dbReference type="EMBL" id="MFG6431879.1"/>
    </source>
</evidence>
<dbReference type="Proteomes" id="UP001606210">
    <property type="component" value="Unassembled WGS sequence"/>
</dbReference>
<evidence type="ECO:0008006" key="4">
    <source>
        <dbReference type="Google" id="ProtNLM"/>
    </source>
</evidence>
<proteinExistence type="predicted"/>
<sequence>MTSSRLLAPLLCLCAANPALAQTQNVPLTDGPLAGQGQAFSAADPELNWRDPQWLAKQRERSRWRYQVGLEQQVRSPVQLGPQAAVREAVWAGVSYDLTSRLSGGVEAPVWQRDTGWAARMNFTRPKGDGLAGLRGALSYKMGPQSKLMVRPRARSVVVTYAATW</sequence>